<protein>
    <recommendedName>
        <fullName evidence="4">CN hydrolase domain-containing protein</fullName>
    </recommendedName>
</protein>
<name>A0A7T3BUF0_9BURK</name>
<dbReference type="InterPro" id="IPR003010">
    <property type="entry name" value="C-N_Hydrolase"/>
</dbReference>
<evidence type="ECO:0000313" key="6">
    <source>
        <dbReference type="Proteomes" id="UP000594903"/>
    </source>
</evidence>
<feature type="domain" description="CN hydrolase" evidence="4">
    <location>
        <begin position="2"/>
        <end position="72"/>
    </location>
</feature>
<sequence length="86" mass="9439">MGAKLIVFPEATLSGYPKGADFGARVGGRLARCREEFLEYYNGAIDVPGPHTEQIAEIVHSHFSLLMIVLIVNNIGIFIFESKSKS</sequence>
<accession>A0A7T3BUF0</accession>
<evidence type="ECO:0000313" key="5">
    <source>
        <dbReference type="EMBL" id="QPT41285.1"/>
    </source>
</evidence>
<dbReference type="Gene3D" id="3.60.110.10">
    <property type="entry name" value="Carbon-nitrogen hydrolase"/>
    <property type="match status" value="1"/>
</dbReference>
<evidence type="ECO:0000256" key="3">
    <source>
        <dbReference type="SAM" id="Phobius"/>
    </source>
</evidence>
<feature type="transmembrane region" description="Helical" evidence="3">
    <location>
        <begin position="58"/>
        <end position="80"/>
    </location>
</feature>
<dbReference type="PROSITE" id="PS00920">
    <property type="entry name" value="NITRIL_CHT_1"/>
    <property type="match status" value="1"/>
</dbReference>
<organism evidence="5 6">
    <name type="scientific">Oligella ureolytica</name>
    <dbReference type="NCBI Taxonomy" id="90244"/>
    <lineage>
        <taxon>Bacteria</taxon>
        <taxon>Pseudomonadati</taxon>
        <taxon>Pseudomonadota</taxon>
        <taxon>Betaproteobacteria</taxon>
        <taxon>Burkholderiales</taxon>
        <taxon>Alcaligenaceae</taxon>
        <taxon>Oligella</taxon>
    </lineage>
</organism>
<proteinExistence type="inferred from homology"/>
<evidence type="ECO:0000256" key="2">
    <source>
        <dbReference type="PROSITE-ProRule" id="PRU10139"/>
    </source>
</evidence>
<dbReference type="PANTHER" id="PTHR46044">
    <property type="entry name" value="NITRILASE"/>
    <property type="match status" value="1"/>
</dbReference>
<dbReference type="Pfam" id="PF00795">
    <property type="entry name" value="CN_hydrolase"/>
    <property type="match status" value="1"/>
</dbReference>
<reference evidence="5 6" key="1">
    <citation type="submission" date="2020-12" db="EMBL/GenBank/DDBJ databases">
        <title>FDA dAtabase for Regulatory Grade micrObial Sequences (FDA-ARGOS): Supporting development and validation of Infectious Disease Dx tests.</title>
        <authorList>
            <person name="Sproer C."/>
            <person name="Gronow S."/>
            <person name="Severitt S."/>
            <person name="Schroder I."/>
            <person name="Tallon L."/>
            <person name="Sadzewicz L."/>
            <person name="Zhao X."/>
            <person name="Boylan J."/>
            <person name="Ott S."/>
            <person name="Bowen H."/>
            <person name="Vavikolanu K."/>
            <person name="Mehta A."/>
            <person name="Aluvathingal J."/>
            <person name="Nadendla S."/>
            <person name="Lowell S."/>
            <person name="Myers T."/>
            <person name="Yan Y."/>
            <person name="Sichtig H."/>
        </authorList>
    </citation>
    <scope>NUCLEOTIDE SEQUENCE [LARGE SCALE GENOMIC DNA]</scope>
    <source>
        <strain evidence="5 6">FDAARGOS_872</strain>
    </source>
</reference>
<keyword evidence="3" id="KW-0812">Transmembrane</keyword>
<dbReference type="PANTHER" id="PTHR46044:SF1">
    <property type="entry name" value="CN HYDROLASE DOMAIN-CONTAINING PROTEIN"/>
    <property type="match status" value="1"/>
</dbReference>
<evidence type="ECO:0000259" key="4">
    <source>
        <dbReference type="Pfam" id="PF00795"/>
    </source>
</evidence>
<dbReference type="SUPFAM" id="SSF56317">
    <property type="entry name" value="Carbon-nitrogen hydrolase"/>
    <property type="match status" value="1"/>
</dbReference>
<keyword evidence="6" id="KW-1185">Reference proteome</keyword>
<dbReference type="InterPro" id="IPR036526">
    <property type="entry name" value="C-N_Hydrolase_sf"/>
</dbReference>
<dbReference type="Proteomes" id="UP000594903">
    <property type="component" value="Chromosome"/>
</dbReference>
<evidence type="ECO:0000256" key="1">
    <source>
        <dbReference type="ARBA" id="ARBA00008129"/>
    </source>
</evidence>
<dbReference type="InterPro" id="IPR044149">
    <property type="entry name" value="Nitrilases_CHs"/>
</dbReference>
<keyword evidence="3" id="KW-1133">Transmembrane helix</keyword>
<keyword evidence="3" id="KW-0472">Membrane</keyword>
<feature type="active site" description="Proton acceptor" evidence="2">
    <location>
        <position position="10"/>
    </location>
</feature>
<comment type="similarity">
    <text evidence="1">Belongs to the carbon-nitrogen hydrolase superfamily. Nitrilase family.</text>
</comment>
<dbReference type="EMBL" id="CP065725">
    <property type="protein sequence ID" value="QPT41285.1"/>
    <property type="molecule type" value="Genomic_DNA"/>
</dbReference>
<dbReference type="InterPro" id="IPR000132">
    <property type="entry name" value="Nitrilase/CN_hydratase_CS"/>
</dbReference>
<gene>
    <name evidence="5" type="ORF">I6G29_01770</name>
</gene>